<dbReference type="EMBL" id="BLLS01000314">
    <property type="protein sequence ID" value="GFH88708.1"/>
    <property type="molecule type" value="Genomic_DNA"/>
</dbReference>
<name>A0A7J0A8R3_9BACE</name>
<proteinExistence type="predicted"/>
<evidence type="ECO:0000313" key="1">
    <source>
        <dbReference type="EMBL" id="GFH88708.1"/>
    </source>
</evidence>
<protein>
    <submittedName>
        <fullName evidence="1">Uncharacterized protein</fullName>
    </submittedName>
</protein>
<evidence type="ECO:0000313" key="2">
    <source>
        <dbReference type="Proteomes" id="UP000491181"/>
    </source>
</evidence>
<sequence>MTSTGNTGYFGRTCGKLVLPVRLVIYICGSGFHYGHRFFQGVGTPVNGDIIPLADLGKSKFVRIRFIGTGIRNG</sequence>
<gene>
    <name evidence="1" type="ORF">IMSAGC001_04152</name>
</gene>
<dbReference type="AlphaFoldDB" id="A0A7J0A8R3"/>
<accession>A0A7J0A8R3</accession>
<reference evidence="1 2" key="1">
    <citation type="journal article" date="2020" name="Microbiome">
        <title>Single-cell genomics of uncultured bacteria reveals dietary fiber responders in the mouse gut microbiota.</title>
        <authorList>
            <person name="Chijiiwa R."/>
            <person name="Hosokawa M."/>
            <person name="Kogawa M."/>
            <person name="Nishikawa Y."/>
            <person name="Ide K."/>
            <person name="Sakanashi C."/>
            <person name="Takahashi K."/>
            <person name="Takeyama H."/>
        </authorList>
    </citation>
    <scope>NUCLEOTIDE SEQUENCE [LARGE SCALE GENOMIC DNA]</scope>
    <source>
        <strain evidence="1">IMSAGC_001</strain>
    </source>
</reference>
<organism evidence="1 2">
    <name type="scientific">Bacteroides acidifaciens</name>
    <dbReference type="NCBI Taxonomy" id="85831"/>
    <lineage>
        <taxon>Bacteria</taxon>
        <taxon>Pseudomonadati</taxon>
        <taxon>Bacteroidota</taxon>
        <taxon>Bacteroidia</taxon>
        <taxon>Bacteroidales</taxon>
        <taxon>Bacteroidaceae</taxon>
        <taxon>Bacteroides</taxon>
    </lineage>
</organism>
<comment type="caution">
    <text evidence="1">The sequence shown here is derived from an EMBL/GenBank/DDBJ whole genome shotgun (WGS) entry which is preliminary data.</text>
</comment>
<dbReference type="Proteomes" id="UP000491181">
    <property type="component" value="Unassembled WGS sequence"/>
</dbReference>